<dbReference type="AlphaFoldDB" id="D2VT42"/>
<organism evidence="2">
    <name type="scientific">Naegleria gruberi</name>
    <name type="common">Amoeba</name>
    <dbReference type="NCBI Taxonomy" id="5762"/>
    <lineage>
        <taxon>Eukaryota</taxon>
        <taxon>Discoba</taxon>
        <taxon>Heterolobosea</taxon>
        <taxon>Tetramitia</taxon>
        <taxon>Eutetramitia</taxon>
        <taxon>Vahlkampfiidae</taxon>
        <taxon>Naegleria</taxon>
    </lineage>
</organism>
<evidence type="ECO:0000313" key="1">
    <source>
        <dbReference type="EMBL" id="EFC40018.1"/>
    </source>
</evidence>
<dbReference type="GeneID" id="8854175"/>
<evidence type="ECO:0000313" key="2">
    <source>
        <dbReference type="Proteomes" id="UP000006671"/>
    </source>
</evidence>
<dbReference type="RefSeq" id="XP_002672762.1">
    <property type="nucleotide sequence ID" value="XM_002672716.1"/>
</dbReference>
<dbReference type="InParanoid" id="D2VT42"/>
<dbReference type="VEuPathDB" id="AmoebaDB:NAEGRDRAFT_72166"/>
<sequence length="301" mass="34782">MLIAKPFIGIVQNNTAFGNEYPVTSTNTDSFTSNILPSDSIKISFNPNGKSTGSYVFKSDKRKYSDYQLPTLQQQPLSLLGMFILNGTNVKLGANYLDRQVDIVYEKKTMERNFDPYSYRFFSVDDENQEFKLLNCEDVPSQDEWKYSIDLSKQQNRQVKFAVFGFNNIIGEMNREYSIHYNRMLKFALSDLNSGLEISFSSELFPQINNGVKFILKEKQDATQFNNFMNVMRFTIVQTVRSDILSERKFQYNNKLSDMEGNKISNLTRLQCVYITNSGIIYGTSLVTIESNNQYTLHVMK</sequence>
<dbReference type="Proteomes" id="UP000006671">
    <property type="component" value="Unassembled WGS sequence"/>
</dbReference>
<dbReference type="EMBL" id="GG738895">
    <property type="protein sequence ID" value="EFC40018.1"/>
    <property type="molecule type" value="Genomic_DNA"/>
</dbReference>
<keyword evidence="2" id="KW-1185">Reference proteome</keyword>
<accession>D2VT42</accession>
<gene>
    <name evidence="1" type="ORF">NAEGRDRAFT_72166</name>
</gene>
<protein>
    <submittedName>
        <fullName evidence="1">Predicted protein</fullName>
    </submittedName>
</protein>
<name>D2VT42_NAEGR</name>
<reference evidence="1 2" key="1">
    <citation type="journal article" date="2010" name="Cell">
        <title>The genome of Naegleria gruberi illuminates early eukaryotic versatility.</title>
        <authorList>
            <person name="Fritz-Laylin L.K."/>
            <person name="Prochnik S.E."/>
            <person name="Ginger M.L."/>
            <person name="Dacks J.B."/>
            <person name="Carpenter M.L."/>
            <person name="Field M.C."/>
            <person name="Kuo A."/>
            <person name="Paredez A."/>
            <person name="Chapman J."/>
            <person name="Pham J."/>
            <person name="Shu S."/>
            <person name="Neupane R."/>
            <person name="Cipriano M."/>
            <person name="Mancuso J."/>
            <person name="Tu H."/>
            <person name="Salamov A."/>
            <person name="Lindquist E."/>
            <person name="Shapiro H."/>
            <person name="Lucas S."/>
            <person name="Grigoriev I.V."/>
            <person name="Cande W.Z."/>
            <person name="Fulton C."/>
            <person name="Rokhsar D.S."/>
            <person name="Dawson S.C."/>
        </authorList>
    </citation>
    <scope>NUCLEOTIDE SEQUENCE [LARGE SCALE GENOMIC DNA]</scope>
    <source>
        <strain evidence="1 2">NEG-M</strain>
    </source>
</reference>
<dbReference type="KEGG" id="ngr:NAEGRDRAFT_72166"/>
<proteinExistence type="predicted"/>